<dbReference type="EMBL" id="CP012023">
    <property type="protein sequence ID" value="ALI56552.1"/>
    <property type="molecule type" value="Genomic_DNA"/>
</dbReference>
<evidence type="ECO:0000313" key="1">
    <source>
        <dbReference type="EMBL" id="ALI56552.1"/>
    </source>
</evidence>
<reference evidence="1 2" key="1">
    <citation type="submission" date="2015-05" db="EMBL/GenBank/DDBJ databases">
        <authorList>
            <person name="Wang D.B."/>
            <person name="Wang M."/>
        </authorList>
    </citation>
    <scope>NUCLEOTIDE SEQUENCE [LARGE SCALE GENOMIC DNA]</scope>
    <source>
        <strain evidence="1 2">IMCC 12053</strain>
    </source>
</reference>
<evidence type="ECO:0000313" key="2">
    <source>
        <dbReference type="Proteomes" id="UP000064920"/>
    </source>
</evidence>
<accession>A0A0P0ACJ1</accession>
<proteinExistence type="predicted"/>
<dbReference type="Proteomes" id="UP000064920">
    <property type="component" value="Chromosome"/>
</dbReference>
<gene>
    <name evidence="1" type="ORF">IMCC12053_2605</name>
</gene>
<protein>
    <submittedName>
        <fullName evidence="1">Uncharacterized protein</fullName>
    </submittedName>
</protein>
<dbReference type="AlphaFoldDB" id="A0A0P0ACJ1"/>
<keyword evidence="2" id="KW-1185">Reference proteome</keyword>
<name>A0A0P0ACJ1_9RHOB</name>
<organism evidence="1 2">
    <name type="scientific">Celeribacter marinus</name>
    <dbReference type="NCBI Taxonomy" id="1397108"/>
    <lineage>
        <taxon>Bacteria</taxon>
        <taxon>Pseudomonadati</taxon>
        <taxon>Pseudomonadota</taxon>
        <taxon>Alphaproteobacteria</taxon>
        <taxon>Rhodobacterales</taxon>
        <taxon>Roseobacteraceae</taxon>
        <taxon>Celeribacter</taxon>
    </lineage>
</organism>
<sequence length="56" mass="6331">MLACDVMATGHISDSRSIHANFFEDRLLLIIPPAPSALNTDNNFMTHIVLRIKRRP</sequence>
<dbReference type="KEGG" id="cmar:IMCC12053_2605"/>